<evidence type="ECO:0000256" key="1">
    <source>
        <dbReference type="SAM" id="MobiDB-lite"/>
    </source>
</evidence>
<evidence type="ECO:0000259" key="2">
    <source>
        <dbReference type="Pfam" id="PF01935"/>
    </source>
</evidence>
<organism evidence="3 4">
    <name type="scientific">Muricoccus pecuniae</name>
    <dbReference type="NCBI Taxonomy" id="693023"/>
    <lineage>
        <taxon>Bacteria</taxon>
        <taxon>Pseudomonadati</taxon>
        <taxon>Pseudomonadota</taxon>
        <taxon>Alphaproteobacteria</taxon>
        <taxon>Acetobacterales</taxon>
        <taxon>Roseomonadaceae</taxon>
        <taxon>Muricoccus</taxon>
    </lineage>
</organism>
<dbReference type="InterPro" id="IPR002789">
    <property type="entry name" value="HerA_central"/>
</dbReference>
<dbReference type="SUPFAM" id="SSF52540">
    <property type="entry name" value="P-loop containing nucleoside triphosphate hydrolases"/>
    <property type="match status" value="1"/>
</dbReference>
<comment type="caution">
    <text evidence="3">The sequence shown here is derived from an EMBL/GenBank/DDBJ whole genome shotgun (WGS) entry which is preliminary data.</text>
</comment>
<feature type="domain" description="Helicase HerA central" evidence="2">
    <location>
        <begin position="1211"/>
        <end position="1412"/>
    </location>
</feature>
<evidence type="ECO:0000313" key="3">
    <source>
        <dbReference type="EMBL" id="MBB5693531.1"/>
    </source>
</evidence>
<feature type="region of interest" description="Disordered" evidence="1">
    <location>
        <begin position="1123"/>
        <end position="1173"/>
    </location>
</feature>
<sequence>MAESVTVASRISVLLVEELLGAAERGEFGVVVRDVKPLDYGVLAAAAGRVSSRRGVELRLSLVNQAAPVAAARAANPSLAAFLSEREEDAVRWRNDRLRTIAVISEHPLSKAASLRDFRTAGEADLVRRLCGREAGGAEVIWLQTLWNVLGRNPRLRISLKDMVQFADELADILPTDRSVMAPGRLHLLGLLPDSRLADEKGEKSVLRKLLVNREFADQLRRATNEDWTRLRDYIRKLQGPERLSANRVLRDLRQAALTSDFSNLDLETASLLWRAKIQPGVRPEPGGLPRVEVERAVSRLLMEGNDTDLSDVAEEISQIAAAALEGDVRVADQDVKRTGSTASISVVETNRDLLNLVRSRSTAQDWGGLIEVESDKPEALLEISAFKNWKPFQIEPVLERLRAFAAEEVVPSGLVGEVERLRDLRALFLPFAAELAISPISFLAGKPELQQALEEYLATYEELLRLTSACYADMIAAADYEAESVLSGLLALELYVYRRGEVVEAVMSPLHPLYLWRSVTIVRDIRGLARTLSTREMQTVEEACADEIQLLQILVLPQQTTGLAQSAMLGQAGTIGRLPIFRATPRGLLETDGLRTISDVASRLAQLRPYARSGLQVVLIDPPRPSKCVEALLGGLESEQDIGGTGYSGLHIRIRYTHADTRGWANDLLDLDETVREQLRRGEERGLVSLSVTPELMAPEDLKQELGQEPAHLAVIFDPFEVRSTPVARAGVHDLSPWMPTCEYRFNRIRKEIQIVPVAEEHVFGGYLAAAALLHTALQRKTPAYIPQVREVKEILDAIASQATWTVLADPHRVPLPRLGSAEVIDRRIDRGRQLTTFAHDLSPFVTRLDEQLRRTHFLASADTLERLARDLVAMEPNGILGLASSHHDRQVKGSLGKLIAMRWYRLQQPSGLSVSLDTPTAARWLVAGHHSKEKADLLGLREEGGGLGIDVIEVKAHDEAVPYSVDDGVIAGRAVGQVLATLQALAEVFSSEASSPLAHPRREVLREHLYTALLRDQESGFVERWHALLDDAFAGRIPVRLGGRIVHVQLASVAETVSRTFVTVAGVPIKVETLSAADVGLVLRPTREEAQDAGIPPAVAKARSVLGEPLSALDMLRRVTTAPSGTGADVPPEQSGSADGERRLEEDQGGSPVPEKVPSPPSLPKVPGVMGTAGAEASAGLLTVQLGAEHVGSRSVVWSPGRQSNGFLLVLGASGSGKTETLKVLGSSIHQFGVPVLTFDFHGDVKFPGTESILLSSGSLSTMGLNPMEIDAQSAEESGLYDQRASLRALIQRAVPSLGHRQSAILREAFEEAYARAGILDNETQTWTRPVPTFGVVQEILREWSEDDARRNQRASIEGCLAAVQQLFDHPIFQRTSHVSVDDFLSKSMRLDLSKLPDDIRFVATETLLRKLFRVLRLRGPIPVQPADDRQRFRLFVIIDEAKILSLGGGDRDRSDNILNELITEARKFGLGMVLASQMSDHFSEEVRANAATWLVLKPMDMKEAKRNAPNVSVDPQDLLQLAGRGDGYYRDRPSSRARRVRVTSLLSLERSGDEEHCSNT</sequence>
<feature type="compositionally biased region" description="Pro residues" evidence="1">
    <location>
        <begin position="1157"/>
        <end position="1166"/>
    </location>
</feature>
<gene>
    <name evidence="3" type="ORF">FHS87_001564</name>
</gene>
<dbReference type="Gene3D" id="3.40.50.300">
    <property type="entry name" value="P-loop containing nucleotide triphosphate hydrolases"/>
    <property type="match status" value="2"/>
</dbReference>
<dbReference type="PANTHER" id="PTHR42957:SF1">
    <property type="entry name" value="HELICASE MJ1565-RELATED"/>
    <property type="match status" value="1"/>
</dbReference>
<evidence type="ECO:0000313" key="4">
    <source>
        <dbReference type="Proteomes" id="UP000580654"/>
    </source>
</evidence>
<dbReference type="Proteomes" id="UP000580654">
    <property type="component" value="Unassembled WGS sequence"/>
</dbReference>
<proteinExistence type="predicted"/>
<dbReference type="Pfam" id="PF01935">
    <property type="entry name" value="DUF87"/>
    <property type="match status" value="1"/>
</dbReference>
<protein>
    <recommendedName>
        <fullName evidence="2">Helicase HerA central domain-containing protein</fullName>
    </recommendedName>
</protein>
<dbReference type="InterPro" id="IPR027417">
    <property type="entry name" value="P-loop_NTPase"/>
</dbReference>
<reference evidence="3 4" key="1">
    <citation type="submission" date="2020-08" db="EMBL/GenBank/DDBJ databases">
        <title>Genomic Encyclopedia of Type Strains, Phase IV (KMG-IV): sequencing the most valuable type-strain genomes for metagenomic binning, comparative biology and taxonomic classification.</title>
        <authorList>
            <person name="Goeker M."/>
        </authorList>
    </citation>
    <scope>NUCLEOTIDE SEQUENCE [LARGE SCALE GENOMIC DNA]</scope>
    <source>
        <strain evidence="3 4">DSM 25622</strain>
    </source>
</reference>
<dbReference type="PANTHER" id="PTHR42957">
    <property type="entry name" value="HELICASE MJ1565-RELATED"/>
    <property type="match status" value="1"/>
</dbReference>
<keyword evidence="4" id="KW-1185">Reference proteome</keyword>
<name>A0A840YBT5_9PROT</name>
<accession>A0A840YBT5</accession>
<dbReference type="InterPro" id="IPR008571">
    <property type="entry name" value="HerA-like"/>
</dbReference>
<dbReference type="RefSeq" id="WP_184515896.1">
    <property type="nucleotide sequence ID" value="NZ_JACIJD010000006.1"/>
</dbReference>
<dbReference type="EMBL" id="JACIJD010000006">
    <property type="protein sequence ID" value="MBB5693531.1"/>
    <property type="molecule type" value="Genomic_DNA"/>
</dbReference>